<keyword evidence="4 8" id="KW-0812">Transmembrane</keyword>
<evidence type="ECO:0000313" key="10">
    <source>
        <dbReference type="EMBL" id="QBE49410.1"/>
    </source>
</evidence>
<evidence type="ECO:0000256" key="6">
    <source>
        <dbReference type="ARBA" id="ARBA00023136"/>
    </source>
</evidence>
<dbReference type="GO" id="GO:0005886">
    <property type="term" value="C:plasma membrane"/>
    <property type="evidence" value="ECO:0007669"/>
    <property type="project" value="UniProtKB-SubCell"/>
</dbReference>
<feature type="transmembrane region" description="Helical" evidence="8">
    <location>
        <begin position="84"/>
        <end position="106"/>
    </location>
</feature>
<dbReference type="PANTHER" id="PTHR47371:SF3">
    <property type="entry name" value="PHOSPHOGLYCEROL TRANSFERASE I"/>
    <property type="match status" value="1"/>
</dbReference>
<dbReference type="Pfam" id="PF00884">
    <property type="entry name" value="Sulfatase"/>
    <property type="match status" value="1"/>
</dbReference>
<dbReference type="PANTHER" id="PTHR47371">
    <property type="entry name" value="LIPOTEICHOIC ACID SYNTHASE"/>
    <property type="match status" value="1"/>
</dbReference>
<dbReference type="KEGG" id="ltr:EVS81_11655"/>
<evidence type="ECO:0000256" key="7">
    <source>
        <dbReference type="SAM" id="MobiDB-lite"/>
    </source>
</evidence>
<proteinExistence type="predicted"/>
<keyword evidence="5 8" id="KW-1133">Transmembrane helix</keyword>
<comment type="pathway">
    <text evidence="2">Cell wall biogenesis; lipoteichoic acid biosynthesis.</text>
</comment>
<feature type="domain" description="Sulfatase N-terminal" evidence="9">
    <location>
        <begin position="202"/>
        <end position="441"/>
    </location>
</feature>
<dbReference type="AlphaFoldDB" id="A0A4P6KGL3"/>
<dbReference type="OrthoDB" id="9760224at2"/>
<evidence type="ECO:0000256" key="8">
    <source>
        <dbReference type="SAM" id="Phobius"/>
    </source>
</evidence>
<dbReference type="RefSeq" id="WP_130110537.1">
    <property type="nucleotide sequence ID" value="NZ_CP035806.1"/>
</dbReference>
<feature type="transmembrane region" description="Helical" evidence="8">
    <location>
        <begin position="31"/>
        <end position="57"/>
    </location>
</feature>
<keyword evidence="11" id="KW-1185">Reference proteome</keyword>
<gene>
    <name evidence="10" type="ORF">EVS81_11655</name>
</gene>
<name>A0A4P6KGL3_9MICO</name>
<evidence type="ECO:0000256" key="1">
    <source>
        <dbReference type="ARBA" id="ARBA00004651"/>
    </source>
</evidence>
<keyword evidence="3" id="KW-1003">Cell membrane</keyword>
<dbReference type="CDD" id="cd16015">
    <property type="entry name" value="LTA_synthase"/>
    <property type="match status" value="1"/>
</dbReference>
<feature type="region of interest" description="Disordered" evidence="7">
    <location>
        <begin position="1"/>
        <end position="24"/>
    </location>
</feature>
<dbReference type="InterPro" id="IPR017850">
    <property type="entry name" value="Alkaline_phosphatase_core_sf"/>
</dbReference>
<evidence type="ECO:0000256" key="4">
    <source>
        <dbReference type="ARBA" id="ARBA00022692"/>
    </source>
</evidence>
<feature type="transmembrane region" description="Helical" evidence="8">
    <location>
        <begin position="126"/>
        <end position="148"/>
    </location>
</feature>
<keyword evidence="6 8" id="KW-0472">Membrane</keyword>
<reference evidence="10 11" key="1">
    <citation type="submission" date="2019-02" db="EMBL/GenBank/DDBJ databases">
        <authorList>
            <person name="Sun L."/>
            <person name="Pan D."/>
            <person name="Wu X."/>
        </authorList>
    </citation>
    <scope>NUCLEOTIDE SEQUENCE [LARGE SCALE GENOMIC DNA]</scope>
    <source>
        <strain evidence="10 11">JW-1</strain>
    </source>
</reference>
<organism evidence="10 11">
    <name type="scientific">Leucobacter triazinivorans</name>
    <dbReference type="NCBI Taxonomy" id="1784719"/>
    <lineage>
        <taxon>Bacteria</taxon>
        <taxon>Bacillati</taxon>
        <taxon>Actinomycetota</taxon>
        <taxon>Actinomycetes</taxon>
        <taxon>Micrococcales</taxon>
        <taxon>Microbacteriaceae</taxon>
        <taxon>Leucobacter</taxon>
    </lineage>
</organism>
<comment type="subcellular location">
    <subcellularLocation>
        <location evidence="1">Cell membrane</location>
        <topology evidence="1">Multi-pass membrane protein</topology>
    </subcellularLocation>
</comment>
<evidence type="ECO:0000259" key="9">
    <source>
        <dbReference type="Pfam" id="PF00884"/>
    </source>
</evidence>
<accession>A0A4P6KGL3</accession>
<evidence type="ECO:0000256" key="2">
    <source>
        <dbReference type="ARBA" id="ARBA00004936"/>
    </source>
</evidence>
<sequence>MGRDDDATPPPGSAEGTDRAAPATTRRGGRWAWAAAIAVFWLLMLLGAVLAGGGIWVRRTFGLISVDQLLMNLPGGEGAGGDELVRGAVVVILLVPAALVLVMLLLAEKSRRELHRGGVLRGRGRWVLRGIAAVLAVAVPVGGVAVFGSTIGAAEYVQAYAREAAGGTTLADYYAVPRHGVGANAQGGPGMRHDGGSDGERRNLVLIYLESIEDAFSDESLFGTNMLAPVEEATDGWDALPALRQYDGGGWTMAGLVSTQCGIPLRTAGAVSDVTELNLIGHDEGVDEYLPGATCLGDVLSREGYRNVYMGGADARFAGKGAFLETHGTDEVSALQEWRELGETEIRPDWGLSDRRLFERASEEVTRLHEQGQPFSLTLLTLDTHESPFRYDYCPDDAAEPMTSITECSMREVAGFVAHLEQTGVLEDTAVVLMGDHLKFAAESNGFWNELRTLEDRTIFNRVWVPDGVDFARGDIDQFSMYPTLIELAGIELEDHRAGIGVSALADAADVPPGTILDLDEREYRAVTQSRAAAFYRDLWGVGAAG</sequence>
<dbReference type="InterPro" id="IPR050448">
    <property type="entry name" value="OpgB/LTA_synthase_biosynth"/>
</dbReference>
<dbReference type="Proteomes" id="UP000289260">
    <property type="component" value="Chromosome"/>
</dbReference>
<protein>
    <submittedName>
        <fullName evidence="10">LTA synthase family protein</fullName>
    </submittedName>
</protein>
<evidence type="ECO:0000256" key="3">
    <source>
        <dbReference type="ARBA" id="ARBA00022475"/>
    </source>
</evidence>
<evidence type="ECO:0000313" key="11">
    <source>
        <dbReference type="Proteomes" id="UP000289260"/>
    </source>
</evidence>
<dbReference type="Gene3D" id="3.40.720.10">
    <property type="entry name" value="Alkaline Phosphatase, subunit A"/>
    <property type="match status" value="1"/>
</dbReference>
<dbReference type="InterPro" id="IPR000917">
    <property type="entry name" value="Sulfatase_N"/>
</dbReference>
<evidence type="ECO:0000256" key="5">
    <source>
        <dbReference type="ARBA" id="ARBA00022989"/>
    </source>
</evidence>
<dbReference type="SUPFAM" id="SSF53649">
    <property type="entry name" value="Alkaline phosphatase-like"/>
    <property type="match status" value="1"/>
</dbReference>
<dbReference type="EMBL" id="CP035806">
    <property type="protein sequence ID" value="QBE49410.1"/>
    <property type="molecule type" value="Genomic_DNA"/>
</dbReference>